<protein>
    <recommendedName>
        <fullName evidence="8">DoxX-like family protein</fullName>
    </recommendedName>
</protein>
<evidence type="ECO:0000256" key="1">
    <source>
        <dbReference type="ARBA" id="ARBA00004141"/>
    </source>
</evidence>
<evidence type="ECO:0000256" key="4">
    <source>
        <dbReference type="ARBA" id="ARBA00023136"/>
    </source>
</evidence>
<proteinExistence type="predicted"/>
<dbReference type="AlphaFoldDB" id="A0A518JLK0"/>
<evidence type="ECO:0000313" key="6">
    <source>
        <dbReference type="EMBL" id="QDV66429.1"/>
    </source>
</evidence>
<dbReference type="EMBL" id="CP036348">
    <property type="protein sequence ID" value="QDV66429.1"/>
    <property type="molecule type" value="Genomic_DNA"/>
</dbReference>
<dbReference type="RefSeq" id="WP_231753392.1">
    <property type="nucleotide sequence ID" value="NZ_CP036348.1"/>
</dbReference>
<feature type="transmembrane region" description="Helical" evidence="5">
    <location>
        <begin position="39"/>
        <end position="59"/>
    </location>
</feature>
<sequence>MRIAGWILSGLIVAFLIFGSAVGKFVEWEGKAEMFAHLGYTSDLIMKIGIVEVVLALLFLVPRTGFLAAILLTGYLGGAIATHVRVGDPFYFPMLIGVLLWIALGLRRPAVFALAFGSNEPCGETNRSIPVE</sequence>
<keyword evidence="3 5" id="KW-1133">Transmembrane helix</keyword>
<keyword evidence="2 5" id="KW-0812">Transmembrane</keyword>
<organism evidence="6 7">
    <name type="scientific">Rosistilla carotiformis</name>
    <dbReference type="NCBI Taxonomy" id="2528017"/>
    <lineage>
        <taxon>Bacteria</taxon>
        <taxon>Pseudomonadati</taxon>
        <taxon>Planctomycetota</taxon>
        <taxon>Planctomycetia</taxon>
        <taxon>Pirellulales</taxon>
        <taxon>Pirellulaceae</taxon>
        <taxon>Rosistilla</taxon>
    </lineage>
</organism>
<evidence type="ECO:0000313" key="7">
    <source>
        <dbReference type="Proteomes" id="UP000315082"/>
    </source>
</evidence>
<reference evidence="6 7" key="1">
    <citation type="submission" date="2019-02" db="EMBL/GenBank/DDBJ databases">
        <title>Deep-cultivation of Planctomycetes and their phenomic and genomic characterization uncovers novel biology.</title>
        <authorList>
            <person name="Wiegand S."/>
            <person name="Jogler M."/>
            <person name="Boedeker C."/>
            <person name="Pinto D."/>
            <person name="Vollmers J."/>
            <person name="Rivas-Marin E."/>
            <person name="Kohn T."/>
            <person name="Peeters S.H."/>
            <person name="Heuer A."/>
            <person name="Rast P."/>
            <person name="Oberbeckmann S."/>
            <person name="Bunk B."/>
            <person name="Jeske O."/>
            <person name="Meyerdierks A."/>
            <person name="Storesund J.E."/>
            <person name="Kallscheuer N."/>
            <person name="Luecker S."/>
            <person name="Lage O.M."/>
            <person name="Pohl T."/>
            <person name="Merkel B.J."/>
            <person name="Hornburger P."/>
            <person name="Mueller R.-W."/>
            <person name="Bruemmer F."/>
            <person name="Labrenz M."/>
            <person name="Spormann A.M."/>
            <person name="Op den Camp H."/>
            <person name="Overmann J."/>
            <person name="Amann R."/>
            <person name="Jetten M.S.M."/>
            <person name="Mascher T."/>
            <person name="Medema M.H."/>
            <person name="Devos D.P."/>
            <person name="Kaster A.-K."/>
            <person name="Ovreas L."/>
            <person name="Rohde M."/>
            <person name="Galperin M.Y."/>
            <person name="Jogler C."/>
        </authorList>
    </citation>
    <scope>NUCLEOTIDE SEQUENCE [LARGE SCALE GENOMIC DNA]</scope>
    <source>
        <strain evidence="6 7">Poly24</strain>
    </source>
</reference>
<dbReference type="KEGG" id="rcf:Poly24_01150"/>
<evidence type="ECO:0000256" key="5">
    <source>
        <dbReference type="SAM" id="Phobius"/>
    </source>
</evidence>
<evidence type="ECO:0000256" key="3">
    <source>
        <dbReference type="ARBA" id="ARBA00022989"/>
    </source>
</evidence>
<keyword evidence="7" id="KW-1185">Reference proteome</keyword>
<accession>A0A518JLK0</accession>
<name>A0A518JLK0_9BACT</name>
<dbReference type="InterPro" id="IPR032808">
    <property type="entry name" value="DoxX"/>
</dbReference>
<evidence type="ECO:0008006" key="8">
    <source>
        <dbReference type="Google" id="ProtNLM"/>
    </source>
</evidence>
<keyword evidence="4 5" id="KW-0472">Membrane</keyword>
<dbReference type="GO" id="GO:0016020">
    <property type="term" value="C:membrane"/>
    <property type="evidence" value="ECO:0007669"/>
    <property type="project" value="UniProtKB-SubCell"/>
</dbReference>
<feature type="transmembrane region" description="Helical" evidence="5">
    <location>
        <begin position="66"/>
        <end position="84"/>
    </location>
</feature>
<dbReference type="Pfam" id="PF13564">
    <property type="entry name" value="DoxX_2"/>
    <property type="match status" value="1"/>
</dbReference>
<dbReference type="Proteomes" id="UP000315082">
    <property type="component" value="Chromosome"/>
</dbReference>
<gene>
    <name evidence="6" type="ORF">Poly24_01150</name>
</gene>
<feature type="transmembrane region" description="Helical" evidence="5">
    <location>
        <begin position="90"/>
        <end position="106"/>
    </location>
</feature>
<evidence type="ECO:0000256" key="2">
    <source>
        <dbReference type="ARBA" id="ARBA00022692"/>
    </source>
</evidence>
<comment type="subcellular location">
    <subcellularLocation>
        <location evidence="1">Membrane</location>
        <topology evidence="1">Multi-pass membrane protein</topology>
    </subcellularLocation>
</comment>